<dbReference type="InterPro" id="IPR029033">
    <property type="entry name" value="His_PPase_superfam"/>
</dbReference>
<dbReference type="EMBL" id="JACEOG010000001">
    <property type="protein sequence ID" value="MBA4607761.1"/>
    <property type="molecule type" value="Genomic_DNA"/>
</dbReference>
<dbReference type="SUPFAM" id="SSF53254">
    <property type="entry name" value="Phosphoglycerate mutase-like"/>
    <property type="match status" value="1"/>
</dbReference>
<evidence type="ECO:0000313" key="1">
    <source>
        <dbReference type="EMBL" id="MBA4607761.1"/>
    </source>
</evidence>
<evidence type="ECO:0000313" key="2">
    <source>
        <dbReference type="Proteomes" id="UP000550354"/>
    </source>
</evidence>
<dbReference type="SMART" id="SM00855">
    <property type="entry name" value="PGAM"/>
    <property type="match status" value="1"/>
</dbReference>
<dbReference type="PANTHER" id="PTHR47623">
    <property type="entry name" value="OS09G0287300 PROTEIN"/>
    <property type="match status" value="1"/>
</dbReference>
<dbReference type="Pfam" id="PF00300">
    <property type="entry name" value="His_Phos_1"/>
    <property type="match status" value="1"/>
</dbReference>
<comment type="caution">
    <text evidence="1">The sequence shown here is derived from an EMBL/GenBank/DDBJ whole genome shotgun (WGS) entry which is preliminary data.</text>
</comment>
<dbReference type="CDD" id="cd07067">
    <property type="entry name" value="HP_PGM_like"/>
    <property type="match status" value="1"/>
</dbReference>
<dbReference type="Gene3D" id="3.40.50.1240">
    <property type="entry name" value="Phosphoglycerate mutase-like"/>
    <property type="match status" value="1"/>
</dbReference>
<organism evidence="1 2">
    <name type="scientific">Aeromicrobium phoceense</name>
    <dbReference type="NCBI Taxonomy" id="2754045"/>
    <lineage>
        <taxon>Bacteria</taxon>
        <taxon>Bacillati</taxon>
        <taxon>Actinomycetota</taxon>
        <taxon>Actinomycetes</taxon>
        <taxon>Propionibacteriales</taxon>
        <taxon>Nocardioidaceae</taxon>
        <taxon>Aeromicrobium</taxon>
    </lineage>
</organism>
<dbReference type="RefSeq" id="WP_181754068.1">
    <property type="nucleotide sequence ID" value="NZ_JACEOG010000001.1"/>
</dbReference>
<dbReference type="PANTHER" id="PTHR47623:SF1">
    <property type="entry name" value="OS09G0287300 PROTEIN"/>
    <property type="match status" value="1"/>
</dbReference>
<dbReference type="AlphaFoldDB" id="A0A838XFQ8"/>
<dbReference type="Proteomes" id="UP000550354">
    <property type="component" value="Unassembled WGS sequence"/>
</dbReference>
<sequence length="163" mass="17182">MSRLLLMRHGKAAFPDGVEDFERPLADRGRREAALAGEWIREHVGTVDVVLCSTSTRTRETLAATGLEAPARFLDEIYEGWTGSLLEAIQSVDDAASTVLLVGHAPGTPGLAARLAGEDSDPDALHTVRAGFPTSAIAVLDVAGPWAALEVGTATLTDVVIPR</sequence>
<keyword evidence="2" id="KW-1185">Reference proteome</keyword>
<proteinExistence type="predicted"/>
<accession>A0A838XFQ8</accession>
<name>A0A838XFQ8_9ACTN</name>
<dbReference type="InterPro" id="IPR013078">
    <property type="entry name" value="His_Pase_superF_clade-1"/>
</dbReference>
<reference evidence="1 2" key="1">
    <citation type="submission" date="2020-07" db="EMBL/GenBank/DDBJ databases">
        <title>Draft genome and description of Aeromicrobium phoceense strain Marseille-Q0843 isolated from healthy skin swab.</title>
        <authorList>
            <person name="Boxberger M."/>
            <person name="La Scola B."/>
        </authorList>
    </citation>
    <scope>NUCLEOTIDE SEQUENCE [LARGE SCALE GENOMIC DNA]</scope>
    <source>
        <strain evidence="1 2">Marseille-Q0843</strain>
    </source>
</reference>
<gene>
    <name evidence="1" type="ORF">H1W00_04655</name>
</gene>
<protein>
    <submittedName>
        <fullName evidence="1">Histidine phosphatase family protein</fullName>
    </submittedName>
</protein>